<feature type="transmembrane region" description="Helical" evidence="1">
    <location>
        <begin position="39"/>
        <end position="58"/>
    </location>
</feature>
<comment type="caution">
    <text evidence="2">The sequence shown here is derived from an EMBL/GenBank/DDBJ whole genome shotgun (WGS) entry which is preliminary data.</text>
</comment>
<name>A0A7X6N158_9LACO</name>
<dbReference type="Proteomes" id="UP000549765">
    <property type="component" value="Unassembled WGS sequence"/>
</dbReference>
<keyword evidence="1" id="KW-0812">Transmembrane</keyword>
<keyword evidence="1" id="KW-0472">Membrane</keyword>
<dbReference type="InterPro" id="IPR004676">
    <property type="entry name" value="Cd-R_transporter"/>
</dbReference>
<gene>
    <name evidence="2" type="ORF">HF964_00765</name>
</gene>
<keyword evidence="3" id="KW-1185">Reference proteome</keyword>
<sequence>MLQLVVVTIGIFISTNLDDLVILLLLNEEIIKHRLRVQELVYGQLIGMAILVLTSWLLSMGLSYVAPSLMQWLGIVPILMGLKMLITNLHAAKTTDPAVNIQTKPWRNVLAITALTLAGGADNLAIYIPVLQQQTLAQAMLMIGVFMPLTVGWIYLSVLIAQIPPIKWVLTKYTDKLVPIVFMLLGVLLLLKLK</sequence>
<proteinExistence type="predicted"/>
<organism evidence="2 3">
    <name type="scientific">Periweissella fabalis</name>
    <dbReference type="NCBI Taxonomy" id="1070421"/>
    <lineage>
        <taxon>Bacteria</taxon>
        <taxon>Bacillati</taxon>
        <taxon>Bacillota</taxon>
        <taxon>Bacilli</taxon>
        <taxon>Lactobacillales</taxon>
        <taxon>Lactobacillaceae</taxon>
        <taxon>Periweissella</taxon>
    </lineage>
</organism>
<evidence type="ECO:0000313" key="3">
    <source>
        <dbReference type="Proteomes" id="UP000549765"/>
    </source>
</evidence>
<feature type="transmembrane region" description="Helical" evidence="1">
    <location>
        <begin position="6"/>
        <end position="27"/>
    </location>
</feature>
<evidence type="ECO:0008006" key="4">
    <source>
        <dbReference type="Google" id="ProtNLM"/>
    </source>
</evidence>
<evidence type="ECO:0000313" key="2">
    <source>
        <dbReference type="EMBL" id="NKZ23349.1"/>
    </source>
</evidence>
<feature type="transmembrane region" description="Helical" evidence="1">
    <location>
        <begin position="109"/>
        <end position="130"/>
    </location>
</feature>
<keyword evidence="1" id="KW-1133">Transmembrane helix</keyword>
<dbReference type="RefSeq" id="WP_168721147.1">
    <property type="nucleotide sequence ID" value="NZ_JAAXPN010000001.1"/>
</dbReference>
<feature type="transmembrane region" description="Helical" evidence="1">
    <location>
        <begin position="136"/>
        <end position="161"/>
    </location>
</feature>
<evidence type="ECO:0000256" key="1">
    <source>
        <dbReference type="SAM" id="Phobius"/>
    </source>
</evidence>
<accession>A0A7X6N158</accession>
<dbReference type="Pfam" id="PF03596">
    <property type="entry name" value="Cad"/>
    <property type="match status" value="1"/>
</dbReference>
<feature type="transmembrane region" description="Helical" evidence="1">
    <location>
        <begin position="173"/>
        <end position="191"/>
    </location>
</feature>
<feature type="transmembrane region" description="Helical" evidence="1">
    <location>
        <begin position="70"/>
        <end position="89"/>
    </location>
</feature>
<protein>
    <recommendedName>
        <fullName evidence="4">Cadmium resistance transporter</fullName>
    </recommendedName>
</protein>
<reference evidence="2 3" key="1">
    <citation type="submission" date="2020-04" db="EMBL/GenBank/DDBJ databases">
        <title>MicrobeNet Type strains.</title>
        <authorList>
            <person name="Nicholson A.C."/>
        </authorList>
    </citation>
    <scope>NUCLEOTIDE SEQUENCE [LARGE SCALE GENOMIC DNA]</scope>
    <source>
        <strain evidence="2 3">CCUG 61472</strain>
    </source>
</reference>
<dbReference type="EMBL" id="JAAXPN010000001">
    <property type="protein sequence ID" value="NKZ23349.1"/>
    <property type="molecule type" value="Genomic_DNA"/>
</dbReference>
<dbReference type="AlphaFoldDB" id="A0A7X6N158"/>